<dbReference type="GO" id="GO:0043139">
    <property type="term" value="F:5'-3' DNA helicase activity"/>
    <property type="evidence" value="ECO:0007669"/>
    <property type="project" value="TreeGrafter"/>
</dbReference>
<dbReference type="Pfam" id="PF00069">
    <property type="entry name" value="Pkinase"/>
    <property type="match status" value="1"/>
</dbReference>
<dbReference type="eggNOG" id="COG0515">
    <property type="taxonomic scope" value="Bacteria"/>
</dbReference>
<dbReference type="Gene3D" id="1.10.510.10">
    <property type="entry name" value="Transferase(Phosphotransferase) domain 1"/>
    <property type="match status" value="1"/>
</dbReference>
<dbReference type="Gene3D" id="3.40.50.300">
    <property type="entry name" value="P-loop containing nucleotide triphosphate hydrolases"/>
    <property type="match status" value="3"/>
</dbReference>
<evidence type="ECO:0000313" key="8">
    <source>
        <dbReference type="EMBL" id="AJA53147.1"/>
    </source>
</evidence>
<dbReference type="GO" id="GO:0004674">
    <property type="term" value="F:protein serine/threonine kinase activity"/>
    <property type="evidence" value="ECO:0007669"/>
    <property type="project" value="UniProtKB-KW"/>
</dbReference>
<evidence type="ECO:0000256" key="4">
    <source>
        <dbReference type="ARBA" id="ARBA00022806"/>
    </source>
</evidence>
<dbReference type="InterPro" id="IPR027417">
    <property type="entry name" value="P-loop_NTPase"/>
</dbReference>
<keyword evidence="2" id="KW-0547">Nucleotide-binding</keyword>
<keyword evidence="4" id="KW-0347">Helicase</keyword>
<keyword evidence="9" id="KW-0723">Serine/threonine-protein kinase</keyword>
<keyword evidence="8" id="KW-0808">Transferase</keyword>
<dbReference type="SMART" id="SM00220">
    <property type="entry name" value="S_TKc"/>
    <property type="match status" value="1"/>
</dbReference>
<keyword evidence="6" id="KW-0175">Coiled coil</keyword>
<reference evidence="9" key="2">
    <citation type="submission" date="2015-10" db="EMBL/GenBank/DDBJ databases">
        <title>Improved Draft Genome Sequence of Clostridium pasteurianum Strain ATCC 6013 (DSM 525) Using a Hybrid Next-Generation Sequencing Approach.</title>
        <authorList>
            <person name="Pyne M.E."/>
            <person name="Utturkar S.M."/>
            <person name="Brown S.D."/>
            <person name="Moo-Young M."/>
            <person name="Chung D.A."/>
            <person name="Chou P.C."/>
        </authorList>
    </citation>
    <scope>NUCLEOTIDE SEQUENCE</scope>
    <source>
        <strain evidence="9">ATCC 6013</strain>
    </source>
</reference>
<reference evidence="9 10" key="3">
    <citation type="journal article" name="Genome Announc.">
        <title>Improved Draft Genome Sequence of Clostridium pasteurianum Strain ATCC 6013 (DSM 525) Using a Hybrid Next-Generation Sequencing Approach.</title>
        <authorList>
            <person name="Pyne M.E."/>
            <person name="Utturkar S."/>
            <person name="Brown S.D."/>
            <person name="Moo-Young M."/>
            <person name="Chung D.A."/>
            <person name="Chou C.P."/>
        </authorList>
    </citation>
    <scope>NUCLEOTIDE SEQUENCE [LARGE SCALE GENOMIC DNA]</scope>
    <source>
        <strain evidence="9 10">ATCC 6013</strain>
    </source>
</reference>
<dbReference type="InterPro" id="IPR041679">
    <property type="entry name" value="DNA2/NAM7-like_C"/>
</dbReference>
<dbReference type="EC" id="2.7.11.1" evidence="8"/>
<dbReference type="InterPro" id="IPR008271">
    <property type="entry name" value="Ser/Thr_kinase_AS"/>
</dbReference>
<dbReference type="SUPFAM" id="SSF52540">
    <property type="entry name" value="P-loop containing nucleoside triphosphate hydrolases"/>
    <property type="match status" value="1"/>
</dbReference>
<dbReference type="PATRIC" id="fig|1262449.3.peg.2362"/>
<dbReference type="AlphaFoldDB" id="A0A0H3J6S2"/>
<name>A0A0H3J6S2_CLOPA</name>
<dbReference type="CDD" id="cd18808">
    <property type="entry name" value="SF1_C_Upf1"/>
    <property type="match status" value="1"/>
</dbReference>
<dbReference type="KEGG" id="cpae:CPAST_c30930"/>
<keyword evidence="5" id="KW-0067">ATP-binding</keyword>
<keyword evidence="8" id="KW-0418">Kinase</keyword>
<dbReference type="PROSITE" id="PS00108">
    <property type="entry name" value="PROTEIN_KINASE_ST"/>
    <property type="match status" value="1"/>
</dbReference>
<dbReference type="GeneID" id="93075204"/>
<comment type="similarity">
    <text evidence="1">Belongs to the DNA2/NAM7 helicase family.</text>
</comment>
<evidence type="ECO:0000313" key="11">
    <source>
        <dbReference type="Proteomes" id="UP000030905"/>
    </source>
</evidence>
<dbReference type="Proteomes" id="UP000030905">
    <property type="component" value="Chromosome"/>
</dbReference>
<dbReference type="Proteomes" id="UP000028042">
    <property type="component" value="Unassembled WGS sequence"/>
</dbReference>
<dbReference type="Pfam" id="PF13086">
    <property type="entry name" value="AAA_11"/>
    <property type="match status" value="1"/>
</dbReference>
<protein>
    <submittedName>
        <fullName evidence="9">Serine/threonine protein kinase</fullName>
    </submittedName>
    <submittedName>
        <fullName evidence="8">Serine/threonine-protein kinase PrkC</fullName>
        <ecNumber evidence="8">2.7.11.1</ecNumber>
    </submittedName>
</protein>
<feature type="coiled-coil region" evidence="6">
    <location>
        <begin position="692"/>
        <end position="726"/>
    </location>
</feature>
<dbReference type="EMBL" id="CP009268">
    <property type="protein sequence ID" value="AJA53147.1"/>
    <property type="molecule type" value="Genomic_DNA"/>
</dbReference>
<dbReference type="eggNOG" id="COG0507">
    <property type="taxonomic scope" value="Bacteria"/>
</dbReference>
<gene>
    <name evidence="8" type="primary">prkC</name>
    <name evidence="8" type="ORF">CLPA_c30930</name>
    <name evidence="9" type="ORF">CP6013_00092</name>
</gene>
<sequence length="1192" mass="136912">MASYIDDQYRVLRPIQGGNMSNLYLCEDDNDNRVAVKMFDKCDNNDDDLQEKIFHREVESLEKVQHVNIVRIIDKGLDERLGKFYIVLEFINGKNFEDAFEDLCSYDYYPKLELMEQVLGAVEYLHKKNIVHRDLKPSNIMFNEENVVKIIDFGISKLTDTFYSEYTVGNFSTPKYRSPEQAQGKTATCQSDIYSLGLIFYEIFKGEKIKEKTILDISSLPEGIQNILAKMIKMETALRYDNISDIKRDISYAKSKIMQDKFLNIGLTNRVSGLLHQYAYIDRNELALAAVAIERDLLGKIYIRTYKSNYGDVAYWLLGKQYISICKIDNRNSKRFTIIGIKFINNADLAQRKENAYEIPYKVKISALSNRIISAGEVDANVLIEELMNYEVQQNSLRDENMRIKDIASKWQEILKLQRRKVEQEKSTVRYTRFTVNEKENCIEIELDKNVQEVEFTSDDMLTMTTKKNIFRLCNVGYMRECQNGKMIIDLDRNTYIGNIAESGEISINRRLVEIALGRQTKALKNVRFKEIVNPDISDIIFNPQKATSKGNILLSPKECQSSLIDKSKLVSLEKALSSDDLFLLQGPPGTGKTTFISELVCQILKRNSESKILIASQSHVAVDHSLTKVKELIPNIKMIRIGIKEKFSESVINYTLDAFCQEWTATVIAKCKEAIENYKNEIGLDESLQGKNSMILEIEQLTKTVESLIDELSEVEEEKSQIDILNGKWHYINDKISAMQKLVQVKSNSISGQELVSILDDFTENINGLNDRLGDIIEESVQLSEQKEELERRYQKINDDINSKSKNITDWKEVLGVSSQEEYEALKSDIKNSLKENQIKYNQFSKIEALCKEWIKRVQHGDGLLQESLVDATIVGATCLGIASLGTNVELNFDWVIVDEAGKATPPEILVPINLGKKIVLVGDHKQLPPVVDENLIKDPENSKFNLTKKDLETSLFEYLEQYLDESCKSILDEQYRMNPVIGELISQMFYDGKLISRTSKEEKSIPLKIFDHKSLIWLSTAQKSNNKEEILRSGQYYTYRNRCEANIIFDYLLKINDELDDLKINKEVAIIAGYRAQRDLLISIFESQYSSRLKKRMKIEINTVDAFQGRETDIVFYSVVRSNDEGNLGFLQDVRRLNVAFSRARELLIVVGNHQAVTKNISLYGQDNPFVGIAQYIYSNQEDCLVEEVK</sequence>
<dbReference type="EMBL" id="JPGY02000001">
    <property type="protein sequence ID" value="KRU10845.1"/>
    <property type="molecule type" value="Genomic_DNA"/>
</dbReference>
<dbReference type="FunFam" id="3.40.50.300:FF:000326">
    <property type="entry name" value="P-loop containing nucleoside triphosphate hydrolase"/>
    <property type="match status" value="1"/>
</dbReference>
<evidence type="ECO:0000256" key="6">
    <source>
        <dbReference type="SAM" id="Coils"/>
    </source>
</evidence>
<dbReference type="PROSITE" id="PS50011">
    <property type="entry name" value="PROTEIN_KINASE_DOM"/>
    <property type="match status" value="1"/>
</dbReference>
<keyword evidence="11" id="KW-1185">Reference proteome</keyword>
<evidence type="ECO:0000256" key="3">
    <source>
        <dbReference type="ARBA" id="ARBA00022801"/>
    </source>
</evidence>
<dbReference type="GO" id="GO:0016787">
    <property type="term" value="F:hydrolase activity"/>
    <property type="evidence" value="ECO:0007669"/>
    <property type="project" value="UniProtKB-KW"/>
</dbReference>
<organism evidence="8 11">
    <name type="scientific">Clostridium pasteurianum DSM 525 = ATCC 6013</name>
    <dbReference type="NCBI Taxonomy" id="1262449"/>
    <lineage>
        <taxon>Bacteria</taxon>
        <taxon>Bacillati</taxon>
        <taxon>Bacillota</taxon>
        <taxon>Clostridia</taxon>
        <taxon>Eubacteriales</taxon>
        <taxon>Clostridiaceae</taxon>
        <taxon>Clostridium</taxon>
    </lineage>
</organism>
<accession>A0A0H3J6S2</accession>
<dbReference type="CDD" id="cd14014">
    <property type="entry name" value="STKc_PknB_like"/>
    <property type="match status" value="1"/>
</dbReference>
<dbReference type="eggNOG" id="COG1112">
    <property type="taxonomic scope" value="Bacteria"/>
</dbReference>
<dbReference type="CDD" id="cd17934">
    <property type="entry name" value="DEXXQc_Upf1-like"/>
    <property type="match status" value="1"/>
</dbReference>
<dbReference type="Gene3D" id="2.40.30.270">
    <property type="match status" value="1"/>
</dbReference>
<evidence type="ECO:0000313" key="10">
    <source>
        <dbReference type="Proteomes" id="UP000028042"/>
    </source>
</evidence>
<evidence type="ECO:0000259" key="7">
    <source>
        <dbReference type="PROSITE" id="PS50011"/>
    </source>
</evidence>
<feature type="coiled-coil region" evidence="6">
    <location>
        <begin position="760"/>
        <end position="808"/>
    </location>
</feature>
<dbReference type="InterPro" id="IPR041677">
    <property type="entry name" value="DNA2/NAM7_AAA_11"/>
</dbReference>
<dbReference type="InterPro" id="IPR011009">
    <property type="entry name" value="Kinase-like_dom_sf"/>
</dbReference>
<dbReference type="GO" id="GO:0005524">
    <property type="term" value="F:ATP binding"/>
    <property type="evidence" value="ECO:0007669"/>
    <property type="project" value="UniProtKB-KW"/>
</dbReference>
<dbReference type="SUPFAM" id="SSF56112">
    <property type="entry name" value="Protein kinase-like (PK-like)"/>
    <property type="match status" value="1"/>
</dbReference>
<proteinExistence type="inferred from homology"/>
<evidence type="ECO:0000256" key="5">
    <source>
        <dbReference type="ARBA" id="ARBA00022840"/>
    </source>
</evidence>
<evidence type="ECO:0000313" key="9">
    <source>
        <dbReference type="EMBL" id="KRU10845.1"/>
    </source>
</evidence>
<keyword evidence="3" id="KW-0378">Hydrolase</keyword>
<evidence type="ECO:0000256" key="1">
    <source>
        <dbReference type="ARBA" id="ARBA00007913"/>
    </source>
</evidence>
<dbReference type="KEGG" id="cpat:CLPA_c30930"/>
<dbReference type="PANTHER" id="PTHR43788">
    <property type="entry name" value="DNA2/NAM7 HELICASE FAMILY MEMBER"/>
    <property type="match status" value="1"/>
</dbReference>
<reference evidence="8 11" key="1">
    <citation type="journal article" date="2015" name="Genome Announc.">
        <title>Complete Genome Sequence of the Nitrogen-Fixing and Solvent-Producing Clostridium pasteurianum DSM 525.</title>
        <authorList>
            <person name="Poehlein A."/>
            <person name="Grosse-Honebrink A."/>
            <person name="Zhang Y."/>
            <person name="Minton N.P."/>
            <person name="Daniel R."/>
        </authorList>
    </citation>
    <scope>NUCLEOTIDE SEQUENCE [LARGE SCALE GENOMIC DNA]</scope>
    <source>
        <strain evidence="8">DSM 525</strain>
        <strain evidence="11">DSM 525 / ATCC 6013</strain>
    </source>
</reference>
<dbReference type="InterPro" id="IPR050534">
    <property type="entry name" value="Coronavir_polyprotein_1ab"/>
</dbReference>
<feature type="domain" description="Protein kinase" evidence="7">
    <location>
        <begin position="9"/>
        <end position="298"/>
    </location>
</feature>
<dbReference type="Pfam" id="PF13087">
    <property type="entry name" value="AAA_12"/>
    <property type="match status" value="1"/>
</dbReference>
<evidence type="ECO:0000256" key="2">
    <source>
        <dbReference type="ARBA" id="ARBA00022741"/>
    </source>
</evidence>
<dbReference type="GO" id="GO:0005694">
    <property type="term" value="C:chromosome"/>
    <property type="evidence" value="ECO:0007669"/>
    <property type="project" value="UniProtKB-ARBA"/>
</dbReference>
<dbReference type="InterPro" id="IPR047187">
    <property type="entry name" value="SF1_C_Upf1"/>
</dbReference>
<dbReference type="PANTHER" id="PTHR43788:SF8">
    <property type="entry name" value="DNA-BINDING PROTEIN SMUBP-2"/>
    <property type="match status" value="1"/>
</dbReference>
<dbReference type="RefSeq" id="WP_003445500.1">
    <property type="nucleotide sequence ID" value="NZ_ANZB01000007.1"/>
</dbReference>
<dbReference type="InterPro" id="IPR000719">
    <property type="entry name" value="Prot_kinase_dom"/>
</dbReference>